<dbReference type="SUPFAM" id="SSF48024">
    <property type="entry name" value="N-terminal domain of DnaB helicase"/>
    <property type="match status" value="1"/>
</dbReference>
<dbReference type="GO" id="GO:0005524">
    <property type="term" value="F:ATP binding"/>
    <property type="evidence" value="ECO:0007669"/>
    <property type="project" value="UniProtKB-KW"/>
</dbReference>
<evidence type="ECO:0000256" key="7">
    <source>
        <dbReference type="ARBA" id="ARBA00023125"/>
    </source>
</evidence>
<keyword evidence="14" id="KW-1185">Reference proteome</keyword>
<keyword evidence="4" id="KW-0378">Hydrolase</keyword>
<dbReference type="Proteomes" id="UP000183585">
    <property type="component" value="Unassembled WGS sequence"/>
</dbReference>
<feature type="region of interest" description="Disordered" evidence="11">
    <location>
        <begin position="371"/>
        <end position="392"/>
    </location>
</feature>
<dbReference type="CDD" id="cd00984">
    <property type="entry name" value="DnaB_C"/>
    <property type="match status" value="1"/>
</dbReference>
<reference evidence="14" key="1">
    <citation type="submission" date="2016-06" db="EMBL/GenBank/DDBJ databases">
        <authorList>
            <person name="Varghese N."/>
            <person name="Submissions Spin"/>
        </authorList>
    </citation>
    <scope>NUCLEOTIDE SEQUENCE [LARGE SCALE GENOMIC DNA]</scope>
    <source>
        <strain evidence="14">DSM 43168</strain>
    </source>
</reference>
<dbReference type="GO" id="GO:0016787">
    <property type="term" value="F:hydrolase activity"/>
    <property type="evidence" value="ECO:0007669"/>
    <property type="project" value="UniProtKB-KW"/>
</dbReference>
<dbReference type="GO" id="GO:0006260">
    <property type="term" value="P:DNA replication"/>
    <property type="evidence" value="ECO:0007669"/>
    <property type="project" value="UniProtKB-KW"/>
</dbReference>
<dbReference type="GO" id="GO:0043139">
    <property type="term" value="F:5'-3' DNA helicase activity"/>
    <property type="evidence" value="ECO:0007669"/>
    <property type="project" value="UniProtKB-EC"/>
</dbReference>
<keyword evidence="8" id="KW-0413">Isomerase</keyword>
<dbReference type="InterPro" id="IPR027417">
    <property type="entry name" value="P-loop_NTPase"/>
</dbReference>
<protein>
    <recommendedName>
        <fullName evidence="9">DNA 5'-3' helicase</fullName>
        <ecNumber evidence="9">5.6.2.3</ecNumber>
    </recommendedName>
</protein>
<keyword evidence="3" id="KW-0547">Nucleotide-binding</keyword>
<evidence type="ECO:0000313" key="13">
    <source>
        <dbReference type="EMBL" id="SCF42916.1"/>
    </source>
</evidence>
<comment type="catalytic activity">
    <reaction evidence="10">
        <text>ATP + H2O = ADP + phosphate + H(+)</text>
        <dbReference type="Rhea" id="RHEA:13065"/>
        <dbReference type="ChEBI" id="CHEBI:15377"/>
        <dbReference type="ChEBI" id="CHEBI:15378"/>
        <dbReference type="ChEBI" id="CHEBI:30616"/>
        <dbReference type="ChEBI" id="CHEBI:43474"/>
        <dbReference type="ChEBI" id="CHEBI:456216"/>
        <dbReference type="EC" id="5.6.2.3"/>
    </reaction>
</comment>
<dbReference type="Gene3D" id="1.10.860.10">
    <property type="entry name" value="DNAb Helicase, Chain A"/>
    <property type="match status" value="1"/>
</dbReference>
<evidence type="ECO:0000256" key="6">
    <source>
        <dbReference type="ARBA" id="ARBA00022840"/>
    </source>
</evidence>
<gene>
    <name evidence="13" type="ORF">GA0070563_112155</name>
</gene>
<dbReference type="InterPro" id="IPR007693">
    <property type="entry name" value="DNA_helicase_DnaB-like_N"/>
</dbReference>
<dbReference type="InterPro" id="IPR036185">
    <property type="entry name" value="DNA_heli_DnaB-like_N_sf"/>
</dbReference>
<keyword evidence="2" id="KW-0235">DNA replication</keyword>
<dbReference type="InterPro" id="IPR007694">
    <property type="entry name" value="DNA_helicase_DnaB-like_C"/>
</dbReference>
<dbReference type="PANTHER" id="PTHR30153:SF2">
    <property type="entry name" value="REPLICATIVE DNA HELICASE"/>
    <property type="match status" value="1"/>
</dbReference>
<evidence type="ECO:0000256" key="5">
    <source>
        <dbReference type="ARBA" id="ARBA00022806"/>
    </source>
</evidence>
<evidence type="ECO:0000256" key="2">
    <source>
        <dbReference type="ARBA" id="ARBA00022705"/>
    </source>
</evidence>
<evidence type="ECO:0000256" key="11">
    <source>
        <dbReference type="SAM" id="MobiDB-lite"/>
    </source>
</evidence>
<evidence type="ECO:0000256" key="3">
    <source>
        <dbReference type="ARBA" id="ARBA00022741"/>
    </source>
</evidence>
<evidence type="ECO:0000256" key="8">
    <source>
        <dbReference type="ARBA" id="ARBA00023235"/>
    </source>
</evidence>
<proteinExistence type="inferred from homology"/>
<evidence type="ECO:0000256" key="9">
    <source>
        <dbReference type="ARBA" id="ARBA00044969"/>
    </source>
</evidence>
<evidence type="ECO:0000256" key="10">
    <source>
        <dbReference type="ARBA" id="ARBA00048954"/>
    </source>
</evidence>
<evidence type="ECO:0000256" key="1">
    <source>
        <dbReference type="ARBA" id="ARBA00008428"/>
    </source>
</evidence>
<dbReference type="PANTHER" id="PTHR30153">
    <property type="entry name" value="REPLICATIVE DNA HELICASE DNAB"/>
    <property type="match status" value="1"/>
</dbReference>
<keyword evidence="7" id="KW-0238">DNA-binding</keyword>
<organism evidence="13 14">
    <name type="scientific">Micromonospora carbonacea</name>
    <dbReference type="NCBI Taxonomy" id="47853"/>
    <lineage>
        <taxon>Bacteria</taxon>
        <taxon>Bacillati</taxon>
        <taxon>Actinomycetota</taxon>
        <taxon>Actinomycetes</taxon>
        <taxon>Micromonosporales</taxon>
        <taxon>Micromonosporaceae</taxon>
        <taxon>Micromonospora</taxon>
    </lineage>
</organism>
<accession>A0A1C5ACV8</accession>
<evidence type="ECO:0000256" key="4">
    <source>
        <dbReference type="ARBA" id="ARBA00022801"/>
    </source>
</evidence>
<name>A0A1C5ACV8_9ACTN</name>
<evidence type="ECO:0000259" key="12">
    <source>
        <dbReference type="PROSITE" id="PS51199"/>
    </source>
</evidence>
<feature type="domain" description="SF4 helicase" evidence="12">
    <location>
        <begin position="188"/>
        <end position="452"/>
    </location>
</feature>
<dbReference type="PROSITE" id="PS51199">
    <property type="entry name" value="SF4_HELICASE"/>
    <property type="match status" value="1"/>
</dbReference>
<dbReference type="AlphaFoldDB" id="A0A1C5ACV8"/>
<feature type="compositionally biased region" description="Basic and acidic residues" evidence="11">
    <location>
        <begin position="372"/>
        <end position="391"/>
    </location>
</feature>
<dbReference type="SUPFAM" id="SSF52540">
    <property type="entry name" value="P-loop containing nucleoside triphosphate hydrolases"/>
    <property type="match status" value="1"/>
</dbReference>
<dbReference type="Pfam" id="PF00772">
    <property type="entry name" value="DnaB"/>
    <property type="match status" value="1"/>
</dbReference>
<dbReference type="GO" id="GO:0005829">
    <property type="term" value="C:cytosol"/>
    <property type="evidence" value="ECO:0007669"/>
    <property type="project" value="TreeGrafter"/>
</dbReference>
<evidence type="ECO:0000313" key="14">
    <source>
        <dbReference type="Proteomes" id="UP000183585"/>
    </source>
</evidence>
<comment type="similarity">
    <text evidence="1">Belongs to the helicase family. DnaB subfamily.</text>
</comment>
<keyword evidence="6" id="KW-0067">ATP-binding</keyword>
<sequence length="456" mass="50804">MPSRVADDLATTEAQQQHMADLAAERAVLGAMMMNPRACDDVVEVVTELDMFLPIHNDIFTAILGQWSAEEPTSPIAVARVLDEGKQLERCGGLPYLTKLTEDVLRNPGSPVFYARIVKDWSRRRKAHESLLRGAYHTRDLSRPVDAVVDAAQRDLADAASGLTLADGVERVSEFSDDEMAYLERVAAGDVPHGITTGLGQLDKLLGGFLPGQLIIPAGRPGMGKSTAGLGFAVAAARRGLPVLVNTLEMSKRELWWRLLSRVGEINLNAFTTGRLTEDDLTRAREAKKIVDGWPLHLDDQSRTIEAIRASARRFHQRQGALAIWFVDYLQRIRSSAKFDRRDLEVGSWAREFKTLGGELGAAVVVPSQLNREAEKRSDKRPQLSDMRDSGEIEQEADVVILLHRDDYYDSECERAGEADYIIAKHRNGPMDTVTVAAQLHFARFTDWTNEEDDYR</sequence>
<dbReference type="GO" id="GO:0003677">
    <property type="term" value="F:DNA binding"/>
    <property type="evidence" value="ECO:0007669"/>
    <property type="project" value="UniProtKB-KW"/>
</dbReference>
<dbReference type="EC" id="5.6.2.3" evidence="9"/>
<dbReference type="InterPro" id="IPR016136">
    <property type="entry name" value="DNA_helicase_N/primase_C"/>
</dbReference>
<dbReference type="EMBL" id="FMCT01000012">
    <property type="protein sequence ID" value="SCF42916.1"/>
    <property type="molecule type" value="Genomic_DNA"/>
</dbReference>
<keyword evidence="5 13" id="KW-0347">Helicase</keyword>
<dbReference type="Gene3D" id="3.40.50.300">
    <property type="entry name" value="P-loop containing nucleotide triphosphate hydrolases"/>
    <property type="match status" value="1"/>
</dbReference>
<dbReference type="Pfam" id="PF03796">
    <property type="entry name" value="DnaB_C"/>
    <property type="match status" value="1"/>
</dbReference>